<dbReference type="FunFam" id="1.10.150.20:FF:000024">
    <property type="entry name" value="DNA polymerase gamma, catalytic subunit"/>
    <property type="match status" value="1"/>
</dbReference>
<dbReference type="GO" id="GO:0042645">
    <property type="term" value="C:mitochondrial nucleoid"/>
    <property type="evidence" value="ECO:0007669"/>
    <property type="project" value="UniProtKB-SubCell"/>
</dbReference>
<evidence type="ECO:0000256" key="13">
    <source>
        <dbReference type="SAM" id="MobiDB-lite"/>
    </source>
</evidence>
<dbReference type="eggNOG" id="KOG3657">
    <property type="taxonomic scope" value="Eukaryota"/>
</dbReference>
<dbReference type="VEuPathDB" id="VectorBase:MDOMA2_006941"/>
<dbReference type="SMART" id="SM00482">
    <property type="entry name" value="POLAc"/>
    <property type="match status" value="1"/>
</dbReference>
<feature type="domain" description="DNA-directed DNA polymerase family A palm" evidence="14">
    <location>
        <begin position="835"/>
        <end position="1094"/>
    </location>
</feature>
<dbReference type="InterPro" id="IPR043502">
    <property type="entry name" value="DNA/RNA_pol_sf"/>
</dbReference>
<proteinExistence type="inferred from homology"/>
<dbReference type="GO" id="GO:0005760">
    <property type="term" value="C:gamma DNA polymerase complex"/>
    <property type="evidence" value="ECO:0007669"/>
    <property type="project" value="InterPro"/>
</dbReference>
<evidence type="ECO:0000256" key="11">
    <source>
        <dbReference type="ARBA" id="ARBA00023271"/>
    </source>
</evidence>
<dbReference type="SUPFAM" id="SSF56672">
    <property type="entry name" value="DNA/RNA polymerases"/>
    <property type="match status" value="1"/>
</dbReference>
<keyword evidence="11" id="KW-1135">Mitochondrion nucleoid</keyword>
<dbReference type="GO" id="GO:0003677">
    <property type="term" value="F:DNA binding"/>
    <property type="evidence" value="ECO:0007669"/>
    <property type="project" value="UniProtKB-KW"/>
</dbReference>
<dbReference type="PRINTS" id="PR00867">
    <property type="entry name" value="DNAPOLG"/>
</dbReference>
<evidence type="ECO:0000256" key="4">
    <source>
        <dbReference type="ARBA" id="ARBA00015350"/>
    </source>
</evidence>
<dbReference type="PANTHER" id="PTHR10267:SF0">
    <property type="entry name" value="DNA POLYMERASE SUBUNIT GAMMA-1"/>
    <property type="match status" value="1"/>
</dbReference>
<feature type="compositionally biased region" description="Basic and acidic residues" evidence="13">
    <location>
        <begin position="28"/>
        <end position="40"/>
    </location>
</feature>
<keyword evidence="10" id="KW-0496">Mitochondrion</keyword>
<protein>
    <recommendedName>
        <fullName evidence="4">DNA polymerase subunit gamma-1</fullName>
    </recommendedName>
    <alternativeName>
        <fullName evidence="12">Mitochondrial DNA polymerase catalytic subunit</fullName>
    </alternativeName>
</protein>
<dbReference type="InterPro" id="IPR001098">
    <property type="entry name" value="DNA-dir_DNA_pol_A_palm_dom"/>
</dbReference>
<dbReference type="VEuPathDB" id="VectorBase:MDOA006002"/>
<evidence type="ECO:0000313" key="15">
    <source>
        <dbReference type="EnsemblMetazoa" id="MDOA006002-PA"/>
    </source>
</evidence>
<name>A0A1I8MKW9_MUSDO</name>
<evidence type="ECO:0000259" key="14">
    <source>
        <dbReference type="SMART" id="SM00482"/>
    </source>
</evidence>
<dbReference type="GO" id="GO:0003887">
    <property type="term" value="F:DNA-directed DNA polymerase activity"/>
    <property type="evidence" value="ECO:0007669"/>
    <property type="project" value="InterPro"/>
</dbReference>
<dbReference type="KEGG" id="mde:101887948"/>
<organism evidence="15">
    <name type="scientific">Musca domestica</name>
    <name type="common">House fly</name>
    <dbReference type="NCBI Taxonomy" id="7370"/>
    <lineage>
        <taxon>Eukaryota</taxon>
        <taxon>Metazoa</taxon>
        <taxon>Ecdysozoa</taxon>
        <taxon>Arthropoda</taxon>
        <taxon>Hexapoda</taxon>
        <taxon>Insecta</taxon>
        <taxon>Pterygota</taxon>
        <taxon>Neoptera</taxon>
        <taxon>Endopterygota</taxon>
        <taxon>Diptera</taxon>
        <taxon>Brachycera</taxon>
        <taxon>Muscomorpha</taxon>
        <taxon>Muscoidea</taxon>
        <taxon>Muscidae</taxon>
        <taxon>Musca</taxon>
    </lineage>
</organism>
<dbReference type="OrthoDB" id="5588663at2759"/>
<keyword evidence="8" id="KW-0460">Magnesium</keyword>
<keyword evidence="9" id="KW-0238">DNA-binding</keyword>
<evidence type="ECO:0000256" key="5">
    <source>
        <dbReference type="ARBA" id="ARBA00022679"/>
    </source>
</evidence>
<dbReference type="Pfam" id="PF00476">
    <property type="entry name" value="DNA_pol_A"/>
    <property type="match status" value="1"/>
</dbReference>
<dbReference type="AlphaFoldDB" id="A0A1I8MKW9"/>
<evidence type="ECO:0000256" key="6">
    <source>
        <dbReference type="ARBA" id="ARBA00022695"/>
    </source>
</evidence>
<dbReference type="GO" id="GO:0006264">
    <property type="term" value="P:mitochondrial DNA replication"/>
    <property type="evidence" value="ECO:0007669"/>
    <property type="project" value="TreeGrafter"/>
</dbReference>
<feature type="compositionally biased region" description="Polar residues" evidence="13">
    <location>
        <begin position="82"/>
        <end position="95"/>
    </location>
</feature>
<comment type="subcellular location">
    <subcellularLocation>
        <location evidence="2">Mitochondrion matrix</location>
        <location evidence="2">Mitochondrion nucleoid</location>
    </subcellularLocation>
</comment>
<evidence type="ECO:0000256" key="8">
    <source>
        <dbReference type="ARBA" id="ARBA00022842"/>
    </source>
</evidence>
<accession>A0A1I8MKW9</accession>
<feature type="region of interest" description="Disordered" evidence="13">
    <location>
        <begin position="510"/>
        <end position="529"/>
    </location>
</feature>
<dbReference type="SUPFAM" id="SSF53098">
    <property type="entry name" value="Ribonuclease H-like"/>
    <property type="match status" value="1"/>
</dbReference>
<keyword evidence="7" id="KW-0235">DNA replication</keyword>
<dbReference type="STRING" id="7370.A0A1I8MKW9"/>
<evidence type="ECO:0000256" key="12">
    <source>
        <dbReference type="ARBA" id="ARBA00031966"/>
    </source>
</evidence>
<dbReference type="Gene3D" id="3.30.70.370">
    <property type="match status" value="1"/>
</dbReference>
<dbReference type="GO" id="GO:0008408">
    <property type="term" value="F:3'-5' exonuclease activity"/>
    <property type="evidence" value="ECO:0007669"/>
    <property type="project" value="TreeGrafter"/>
</dbReference>
<dbReference type="Gene3D" id="1.10.150.20">
    <property type="entry name" value="5' to 3' exonuclease, C-terminal subdomain"/>
    <property type="match status" value="1"/>
</dbReference>
<dbReference type="InterPro" id="IPR002297">
    <property type="entry name" value="DNA-dir_DNA_pol_A_mt"/>
</dbReference>
<keyword evidence="5" id="KW-0808">Transferase</keyword>
<dbReference type="InterPro" id="IPR012337">
    <property type="entry name" value="RNaseH-like_sf"/>
</dbReference>
<dbReference type="InterPro" id="IPR041336">
    <property type="entry name" value="DNApol_Exo"/>
</dbReference>
<evidence type="ECO:0000256" key="10">
    <source>
        <dbReference type="ARBA" id="ARBA00023128"/>
    </source>
</evidence>
<evidence type="ECO:0000256" key="3">
    <source>
        <dbReference type="ARBA" id="ARBA00007705"/>
    </source>
</evidence>
<dbReference type="Gene3D" id="3.30.420.390">
    <property type="match status" value="2"/>
</dbReference>
<feature type="region of interest" description="Disordered" evidence="13">
    <location>
        <begin position="26"/>
        <end position="95"/>
    </location>
</feature>
<comment type="cofactor">
    <cofactor evidence="1">
        <name>Mg(2+)</name>
        <dbReference type="ChEBI" id="CHEBI:18420"/>
    </cofactor>
</comment>
<sequence>MSSFRFYSKIAPKEIYPRSTIKIFRSNKKVEKQPHTEQTKAKTKPTPQEVVANATLSAKDDTKPTKTQTHEAIPPKEEPKRTTTGNTVANNVFNKVPKPQSSDYYENVVKIQMLSSALHKQIFPNSRRDDTLNISNTKESKIKEDLKRHGIDIESTETLEDVDLKLPPLKGKNIEEHFLEIGREQVKPYKELLMPLVNIKTLPRKPEKWSLQEGWTIYDPGTGTGRSIDYPQEDGLVFDVEVCLAEGPMPTLATAVSEKHWYSWVSPRLAAEQPEMKVSQKIPHHTTDELIPLGRRGPKIVIGHNVSYDRARLKEQYLLEDTKVRFLDTMSLHVCVSGVTSYQRALMKSKKEPAPEDLEWLSQSSLNSLAEVHRLYCGGKPIDKEERNIFVEGTLQDVRQEFQSLMTYCSNDVAATHRILQKLFPLFEERFPHPVTLAGMLEMGSAYLPVNKNWLRYINESDLAYEDLSIEAKYHLASRADEACSLMEGEKYKNNLWLWDEDWSTQELKMKKPPSKKSQTKVEVDYPFPPDQELSDEEKRLYKKFQYLYETKSLLPARRPLLPGYPAWYRKLCQKPPKDGDDSDWKPGPTEISTGMQIAPKLLSLCWEGFPLHYNREHGWGFLVPFTTKHSEDDEMQGSVRVPIEELAKQCPIPDFARNYASQEESEYAFDNLHKELDAKLGRRDFYSKAPKKNHTEGLYKGSGVWCNQILDNCCFFLKLPHKNGKSLRVGNPLSRDFLNKFSENVLTSADSSSNVAGRIIKIARMMSYWRNNRDRIIGQLVVWLTPNELPDGLRALDYEYGAICPQVVTCGTLTRRAMEPTWMTASNSQTERIGSELRAMVQAPPNYRIVGADVDSQELWIASVLGDAYAYGIHGATPLGWMTLSGTKAKGSDMHSITAKAVGISRDHAKVINYARIYGAGQNFAEGLLKQFNPTFSSTEARSKAMKMFAITKGKKSYRLRKEFQEDYENRSYSGYEALKLASSNNRGVEEMFEKARWEGGTESAMFNRLEEIASGDEPVTPFLSGRLSRALETNGTSDENRFLPTRINWVVQSGAVDFLHLMLVSMRWLLADKARFCLSFHDECRYLVEEKYAYQAALAMHITNLLTRAFCSSRLGLTDLPMSVAFFSSVEVDTVLRKECTMDCVTPSNPHGLKVGYDIQPGESLTVYEAIKKSGGNDLTKWQWIS</sequence>
<evidence type="ECO:0000256" key="9">
    <source>
        <dbReference type="ARBA" id="ARBA00023125"/>
    </source>
</evidence>
<keyword evidence="6" id="KW-0548">Nucleotidyltransferase</keyword>
<evidence type="ECO:0000256" key="7">
    <source>
        <dbReference type="ARBA" id="ARBA00022705"/>
    </source>
</evidence>
<dbReference type="RefSeq" id="XP_005179794.2">
    <property type="nucleotide sequence ID" value="XM_005179737.4"/>
</dbReference>
<gene>
    <name evidence="15" type="primary">101887948</name>
</gene>
<dbReference type="FunFam" id="3.30.420.390:FF:000001">
    <property type="entry name" value="DNA polymerase gamma, catalytic subunit"/>
    <property type="match status" value="1"/>
</dbReference>
<evidence type="ECO:0000256" key="1">
    <source>
        <dbReference type="ARBA" id="ARBA00001946"/>
    </source>
</evidence>
<dbReference type="PANTHER" id="PTHR10267">
    <property type="entry name" value="DNA POLYMERASE SUBUNIT GAMMA-1"/>
    <property type="match status" value="1"/>
</dbReference>
<evidence type="ECO:0000256" key="2">
    <source>
        <dbReference type="ARBA" id="ARBA00004436"/>
    </source>
</evidence>
<dbReference type="EnsemblMetazoa" id="MDOA006002-RA">
    <property type="protein sequence ID" value="MDOA006002-PA"/>
    <property type="gene ID" value="MDOA006002"/>
</dbReference>
<comment type="similarity">
    <text evidence="3">Belongs to the DNA polymerase type-A family.</text>
</comment>
<dbReference type="Pfam" id="PF18136">
    <property type="entry name" value="DNApol_Exo"/>
    <property type="match status" value="1"/>
</dbReference>
<reference evidence="15" key="1">
    <citation type="submission" date="2020-05" db="UniProtKB">
        <authorList>
            <consortium name="EnsemblMetazoa"/>
        </authorList>
    </citation>
    <scope>IDENTIFICATION</scope>
    <source>
        <strain evidence="15">Aabys</strain>
    </source>
</reference>